<dbReference type="Pfam" id="PF22725">
    <property type="entry name" value="GFO_IDH_MocA_C3"/>
    <property type="match status" value="1"/>
</dbReference>
<sequence length="389" mass="42635">MKKVKVGVVGCGNISDIYLTNSKKYDVLEIVAVCDQLRERAGAQAEKYGIGKVYDDVADIMADGEIEVILNLTNPNAHYPVNMMALKAGKHVYTEKSLAVTTQEGQEIIALAQEKGLRVGAAPDTFLGGRLQTCRKLIDEGWIGKPIAATAFMTCHGHEIWHPGPQFYYKPGAGPMYDMGPYYVTALLSLLGPARRVCGSVQKTFGQRRITSEPCFGELVAVEVPTHIAGTVEFDIGAIATVITSFDIWDSHLPRLEIYGTEGTLTLPDADPLAGPNLFEGPILLRRSDEADWNGFPSTLPRKEATAWREIPTVFGYNENSRILGLADMCAAIGSGRRHRANGNMALHALEIMQGIHDAAESGKYHEMESTFERPEAMPMNQPDYVFSE</sequence>
<feature type="domain" description="Gfo/Idh/MocA-like oxidoreductase N-terminal" evidence="2">
    <location>
        <begin position="4"/>
        <end position="120"/>
    </location>
</feature>
<dbReference type="InterPro" id="IPR000683">
    <property type="entry name" value="Gfo/Idh/MocA-like_OxRdtase_N"/>
</dbReference>
<dbReference type="PATRIC" id="fig|626937.4.peg.1870"/>
<keyword evidence="1" id="KW-0560">Oxidoreductase</keyword>
<dbReference type="GO" id="GO:0000166">
    <property type="term" value="F:nucleotide binding"/>
    <property type="evidence" value="ECO:0007669"/>
    <property type="project" value="InterPro"/>
</dbReference>
<evidence type="ECO:0000259" key="2">
    <source>
        <dbReference type="Pfam" id="PF01408"/>
    </source>
</evidence>
<dbReference type="PANTHER" id="PTHR43818:SF11">
    <property type="entry name" value="BCDNA.GH03377"/>
    <property type="match status" value="1"/>
</dbReference>
<dbReference type="SUPFAM" id="SSF51735">
    <property type="entry name" value="NAD(P)-binding Rossmann-fold domains"/>
    <property type="match status" value="1"/>
</dbReference>
<dbReference type="Gene3D" id="3.30.360.10">
    <property type="entry name" value="Dihydrodipicolinate Reductase, domain 2"/>
    <property type="match status" value="1"/>
</dbReference>
<reference evidence="5" key="1">
    <citation type="submission" date="2016-02" db="EMBL/GenBank/DDBJ databases">
        <authorList>
            <person name="Mitreva M."/>
            <person name="Pepin K.H."/>
            <person name="Mihindukulasuriya K.A."/>
            <person name="Fulton R."/>
            <person name="Fronick C."/>
            <person name="O'Laughlin M."/>
            <person name="Miner T."/>
            <person name="Herter B."/>
            <person name="Rosa B.A."/>
            <person name="Cordes M."/>
            <person name="Tomlinson C."/>
            <person name="Wollam A."/>
            <person name="Palsikar V.B."/>
            <person name="Mardis E.R."/>
            <person name="Wilson R.K."/>
        </authorList>
    </citation>
    <scope>NUCLEOTIDE SEQUENCE [LARGE SCALE GENOMIC DNA]</scope>
    <source>
        <strain evidence="5">DSM 22607</strain>
    </source>
</reference>
<dbReference type="KEGG" id="cmiu:B1H56_05725"/>
<dbReference type="Proteomes" id="UP000070366">
    <property type="component" value="Unassembled WGS sequence"/>
</dbReference>
<dbReference type="AlphaFoldDB" id="A0A136Q3N3"/>
<dbReference type="PANTHER" id="PTHR43818">
    <property type="entry name" value="BCDNA.GH03377"/>
    <property type="match status" value="1"/>
</dbReference>
<dbReference type="OrthoDB" id="9815825at2"/>
<dbReference type="EMBL" id="LSZW01000062">
    <property type="protein sequence ID" value="KXK65300.1"/>
    <property type="molecule type" value="Genomic_DNA"/>
</dbReference>
<dbReference type="SUPFAM" id="SSF55347">
    <property type="entry name" value="Glyceraldehyde-3-phosphate dehydrogenase-like, C-terminal domain"/>
    <property type="match status" value="1"/>
</dbReference>
<feature type="domain" description="GFO/IDH/MocA-like oxidoreductase" evidence="3">
    <location>
        <begin position="132"/>
        <end position="265"/>
    </location>
</feature>
<organism evidence="4 5">
    <name type="scientific">Christensenella minuta</name>
    <dbReference type="NCBI Taxonomy" id="626937"/>
    <lineage>
        <taxon>Bacteria</taxon>
        <taxon>Bacillati</taxon>
        <taxon>Bacillota</taxon>
        <taxon>Clostridia</taxon>
        <taxon>Christensenellales</taxon>
        <taxon>Christensenellaceae</taxon>
        <taxon>Christensenella</taxon>
    </lineage>
</organism>
<dbReference type="Gene3D" id="3.40.50.720">
    <property type="entry name" value="NAD(P)-binding Rossmann-like Domain"/>
    <property type="match status" value="1"/>
</dbReference>
<evidence type="ECO:0000256" key="1">
    <source>
        <dbReference type="ARBA" id="ARBA00023002"/>
    </source>
</evidence>
<dbReference type="InterPro" id="IPR055170">
    <property type="entry name" value="GFO_IDH_MocA-like_dom"/>
</dbReference>
<accession>A0A136Q3N3</accession>
<dbReference type="STRING" id="626937.HMPREF3293_01890"/>
<keyword evidence="5" id="KW-1185">Reference proteome</keyword>
<dbReference type="RefSeq" id="WP_066517939.1">
    <property type="nucleotide sequence ID" value="NZ_CABMOF010000001.1"/>
</dbReference>
<evidence type="ECO:0000313" key="5">
    <source>
        <dbReference type="Proteomes" id="UP000070366"/>
    </source>
</evidence>
<protein>
    <submittedName>
        <fullName evidence="4">Oxidoreductase, NAD-binding domain protein</fullName>
    </submittedName>
</protein>
<dbReference type="InterPro" id="IPR050463">
    <property type="entry name" value="Gfo/Idh/MocA_oxidrdct_glycsds"/>
</dbReference>
<gene>
    <name evidence="4" type="ORF">HMPREF3293_01890</name>
</gene>
<dbReference type="Pfam" id="PF01408">
    <property type="entry name" value="GFO_IDH_MocA"/>
    <property type="match status" value="1"/>
</dbReference>
<name>A0A136Q3N3_9FIRM</name>
<evidence type="ECO:0000313" key="4">
    <source>
        <dbReference type="EMBL" id="KXK65300.1"/>
    </source>
</evidence>
<dbReference type="InterPro" id="IPR036291">
    <property type="entry name" value="NAD(P)-bd_dom_sf"/>
</dbReference>
<proteinExistence type="predicted"/>
<dbReference type="GO" id="GO:0016491">
    <property type="term" value="F:oxidoreductase activity"/>
    <property type="evidence" value="ECO:0007669"/>
    <property type="project" value="UniProtKB-KW"/>
</dbReference>
<evidence type="ECO:0000259" key="3">
    <source>
        <dbReference type="Pfam" id="PF22725"/>
    </source>
</evidence>
<comment type="caution">
    <text evidence="4">The sequence shown here is derived from an EMBL/GenBank/DDBJ whole genome shotgun (WGS) entry which is preliminary data.</text>
</comment>